<sequence length="249" mass="27546">MIRLENIHKTFLKKHHKIEALRAINLQVDKGDIFGIIGYSGSGKSTLVRTINLLERPDKGAVYYKDVEISAFSENQLIPYRHKIGMIFQQFNLLASATVFDNIALPLRLQGIDSAAISTKVNELLVLIGLQEKKEDYPSSLSGGQKQRVAIARAIASDPEVLLCDEATSALDPQTTRTILALLQEINQRLGITIVLITHEIEVVRAICNKVAVISNGEIVEQDSVENVFAQPQSAITRELLNPSLSLHQ</sequence>
<dbReference type="InterPro" id="IPR003593">
    <property type="entry name" value="AAA+_ATPase"/>
</dbReference>
<dbReference type="GO" id="GO:0005524">
    <property type="term" value="F:ATP binding"/>
    <property type="evidence" value="ECO:0007669"/>
    <property type="project" value="UniProtKB-KW"/>
</dbReference>
<gene>
    <name evidence="12" type="ORF">SAMN05660862_0561</name>
</gene>
<keyword evidence="7 12" id="KW-0067">ATP-binding</keyword>
<dbReference type="GO" id="GO:0016887">
    <property type="term" value="F:ATP hydrolysis activity"/>
    <property type="evidence" value="ECO:0007669"/>
    <property type="project" value="InterPro"/>
</dbReference>
<keyword evidence="10" id="KW-0472">Membrane</keyword>
<comment type="similarity">
    <text evidence="2">Belongs to the ABC transporter superfamily.</text>
</comment>
<dbReference type="SMART" id="SM00382">
    <property type="entry name" value="AAA"/>
    <property type="match status" value="1"/>
</dbReference>
<comment type="function">
    <text evidence="1">Part of the ABC transporter FtsEX involved in cellular division. Important for assembly or stability of the septal ring.</text>
</comment>
<evidence type="ECO:0000256" key="7">
    <source>
        <dbReference type="ARBA" id="ARBA00022840"/>
    </source>
</evidence>
<evidence type="ECO:0000256" key="4">
    <source>
        <dbReference type="ARBA" id="ARBA00022448"/>
    </source>
</evidence>
<dbReference type="Proteomes" id="UP000192980">
    <property type="component" value="Unassembled WGS sequence"/>
</dbReference>
<dbReference type="STRING" id="561061.SAMN05660862_0561"/>
<dbReference type="GO" id="GO:0006865">
    <property type="term" value="P:amino acid transport"/>
    <property type="evidence" value="ECO:0007669"/>
    <property type="project" value="UniProtKB-KW"/>
</dbReference>
<dbReference type="Pfam" id="PF00005">
    <property type="entry name" value="ABC_tran"/>
    <property type="match status" value="1"/>
</dbReference>
<dbReference type="PROSITE" id="PS50893">
    <property type="entry name" value="ABC_TRANSPORTER_2"/>
    <property type="match status" value="1"/>
</dbReference>
<protein>
    <recommendedName>
        <fullName evidence="3">Cell division ATP-binding protein FtsE</fullName>
    </recommendedName>
</protein>
<evidence type="ECO:0000313" key="12">
    <source>
        <dbReference type="EMBL" id="SMG10764.1"/>
    </source>
</evidence>
<dbReference type="InterPro" id="IPR003439">
    <property type="entry name" value="ABC_transporter-like_ATP-bd"/>
</dbReference>
<keyword evidence="8" id="KW-1278">Translocase</keyword>
<dbReference type="SUPFAM" id="SSF52540">
    <property type="entry name" value="P-loop containing nucleoside triphosphate hydrolases"/>
    <property type="match status" value="1"/>
</dbReference>
<evidence type="ECO:0000256" key="5">
    <source>
        <dbReference type="ARBA" id="ARBA00022475"/>
    </source>
</evidence>
<dbReference type="RefSeq" id="WP_085471430.1">
    <property type="nucleotide sequence ID" value="NZ_FXAU01000001.1"/>
</dbReference>
<dbReference type="PANTHER" id="PTHR43166">
    <property type="entry name" value="AMINO ACID IMPORT ATP-BINDING PROTEIN"/>
    <property type="match status" value="1"/>
</dbReference>
<dbReference type="InterPro" id="IPR041701">
    <property type="entry name" value="MetN_ABC"/>
</dbReference>
<keyword evidence="9" id="KW-0029">Amino-acid transport</keyword>
<dbReference type="CDD" id="cd03258">
    <property type="entry name" value="ABC_MetN_methionine_transporter"/>
    <property type="match status" value="1"/>
</dbReference>
<dbReference type="PROSITE" id="PS00211">
    <property type="entry name" value="ABC_TRANSPORTER_1"/>
    <property type="match status" value="1"/>
</dbReference>
<dbReference type="PANTHER" id="PTHR43166:SF30">
    <property type="entry name" value="METHIONINE IMPORT ATP-BINDING PROTEIN METN"/>
    <property type="match status" value="1"/>
</dbReference>
<reference evidence="12 13" key="1">
    <citation type="submission" date="2017-04" db="EMBL/GenBank/DDBJ databases">
        <authorList>
            <person name="Afonso C.L."/>
            <person name="Miller P.J."/>
            <person name="Scott M.A."/>
            <person name="Spackman E."/>
            <person name="Goraichik I."/>
            <person name="Dimitrov K.M."/>
            <person name="Suarez D.L."/>
            <person name="Swayne D.E."/>
        </authorList>
    </citation>
    <scope>NUCLEOTIDE SEQUENCE [LARGE SCALE GENOMIC DNA]</scope>
    <source>
        <strain evidence="12 13">DSM 22418</strain>
    </source>
</reference>
<dbReference type="InterPro" id="IPR017871">
    <property type="entry name" value="ABC_transporter-like_CS"/>
</dbReference>
<evidence type="ECO:0000259" key="11">
    <source>
        <dbReference type="PROSITE" id="PS50893"/>
    </source>
</evidence>
<dbReference type="OrthoDB" id="9782239at2"/>
<evidence type="ECO:0000256" key="8">
    <source>
        <dbReference type="ARBA" id="ARBA00022967"/>
    </source>
</evidence>
<dbReference type="InterPro" id="IPR050086">
    <property type="entry name" value="MetN_ABC_transporter-like"/>
</dbReference>
<evidence type="ECO:0000313" key="13">
    <source>
        <dbReference type="Proteomes" id="UP000192980"/>
    </source>
</evidence>
<keyword evidence="6" id="KW-0547">Nucleotide-binding</keyword>
<dbReference type="EMBL" id="FXAU01000001">
    <property type="protein sequence ID" value="SMG10764.1"/>
    <property type="molecule type" value="Genomic_DNA"/>
</dbReference>
<evidence type="ECO:0000256" key="2">
    <source>
        <dbReference type="ARBA" id="ARBA00005417"/>
    </source>
</evidence>
<accession>A0A1X7I9A6</accession>
<dbReference type="GO" id="GO:0005886">
    <property type="term" value="C:plasma membrane"/>
    <property type="evidence" value="ECO:0007669"/>
    <property type="project" value="UniProtKB-ARBA"/>
</dbReference>
<name>A0A1X7I9A6_9SPHI</name>
<proteinExistence type="inferred from homology"/>
<evidence type="ECO:0000256" key="9">
    <source>
        <dbReference type="ARBA" id="ARBA00022970"/>
    </source>
</evidence>
<organism evidence="12 13">
    <name type="scientific">Sphingobacterium psychroaquaticum</name>
    <dbReference type="NCBI Taxonomy" id="561061"/>
    <lineage>
        <taxon>Bacteria</taxon>
        <taxon>Pseudomonadati</taxon>
        <taxon>Bacteroidota</taxon>
        <taxon>Sphingobacteriia</taxon>
        <taxon>Sphingobacteriales</taxon>
        <taxon>Sphingobacteriaceae</taxon>
        <taxon>Sphingobacterium</taxon>
    </lineage>
</organism>
<evidence type="ECO:0000256" key="1">
    <source>
        <dbReference type="ARBA" id="ARBA00002579"/>
    </source>
</evidence>
<dbReference type="AlphaFoldDB" id="A0A1X7I9A6"/>
<keyword evidence="13" id="KW-1185">Reference proteome</keyword>
<dbReference type="FunFam" id="3.40.50.300:FF:000056">
    <property type="entry name" value="Cell division ATP-binding protein FtsE"/>
    <property type="match status" value="1"/>
</dbReference>
<evidence type="ECO:0000256" key="6">
    <source>
        <dbReference type="ARBA" id="ARBA00022741"/>
    </source>
</evidence>
<dbReference type="InterPro" id="IPR027417">
    <property type="entry name" value="P-loop_NTPase"/>
</dbReference>
<keyword evidence="5" id="KW-1003">Cell membrane</keyword>
<evidence type="ECO:0000256" key="3">
    <source>
        <dbReference type="ARBA" id="ARBA00020019"/>
    </source>
</evidence>
<evidence type="ECO:0000256" key="10">
    <source>
        <dbReference type="ARBA" id="ARBA00023136"/>
    </source>
</evidence>
<dbReference type="Gene3D" id="3.40.50.300">
    <property type="entry name" value="P-loop containing nucleotide triphosphate hydrolases"/>
    <property type="match status" value="1"/>
</dbReference>
<feature type="domain" description="ABC transporter" evidence="11">
    <location>
        <begin position="2"/>
        <end position="241"/>
    </location>
</feature>
<keyword evidence="4" id="KW-0813">Transport</keyword>